<name>A0AAV7UFT6_PLEWA</name>
<comment type="caution">
    <text evidence="1">The sequence shown here is derived from an EMBL/GenBank/DDBJ whole genome shotgun (WGS) entry which is preliminary data.</text>
</comment>
<organism evidence="1 2">
    <name type="scientific">Pleurodeles waltl</name>
    <name type="common">Iberian ribbed newt</name>
    <dbReference type="NCBI Taxonomy" id="8319"/>
    <lineage>
        <taxon>Eukaryota</taxon>
        <taxon>Metazoa</taxon>
        <taxon>Chordata</taxon>
        <taxon>Craniata</taxon>
        <taxon>Vertebrata</taxon>
        <taxon>Euteleostomi</taxon>
        <taxon>Amphibia</taxon>
        <taxon>Batrachia</taxon>
        <taxon>Caudata</taxon>
        <taxon>Salamandroidea</taxon>
        <taxon>Salamandridae</taxon>
        <taxon>Pleurodelinae</taxon>
        <taxon>Pleurodeles</taxon>
    </lineage>
</organism>
<keyword evidence="2" id="KW-1185">Reference proteome</keyword>
<dbReference type="EMBL" id="JANPWB010000005">
    <property type="protein sequence ID" value="KAJ1187416.1"/>
    <property type="molecule type" value="Genomic_DNA"/>
</dbReference>
<evidence type="ECO:0000313" key="2">
    <source>
        <dbReference type="Proteomes" id="UP001066276"/>
    </source>
</evidence>
<sequence length="74" mass="7879">MSVLPGPPRSTLQMLEPHAGLCPSRCSRSASLDDPLSVKLAMNPGTCFAAVRQADVMPDRGTNEFFSRQSLAGC</sequence>
<accession>A0AAV7UFT6</accession>
<dbReference type="AlphaFoldDB" id="A0AAV7UFT6"/>
<gene>
    <name evidence="1" type="ORF">NDU88_004192</name>
</gene>
<proteinExistence type="predicted"/>
<dbReference type="Proteomes" id="UP001066276">
    <property type="component" value="Chromosome 3_1"/>
</dbReference>
<reference evidence="1" key="1">
    <citation type="journal article" date="2022" name="bioRxiv">
        <title>Sequencing and chromosome-scale assembly of the giantPleurodeles waltlgenome.</title>
        <authorList>
            <person name="Brown T."/>
            <person name="Elewa A."/>
            <person name="Iarovenko S."/>
            <person name="Subramanian E."/>
            <person name="Araus A.J."/>
            <person name="Petzold A."/>
            <person name="Susuki M."/>
            <person name="Suzuki K.-i.T."/>
            <person name="Hayashi T."/>
            <person name="Toyoda A."/>
            <person name="Oliveira C."/>
            <person name="Osipova E."/>
            <person name="Leigh N.D."/>
            <person name="Simon A."/>
            <person name="Yun M.H."/>
        </authorList>
    </citation>
    <scope>NUCLEOTIDE SEQUENCE</scope>
    <source>
        <strain evidence="1">20211129_DDA</strain>
        <tissue evidence="1">Liver</tissue>
    </source>
</reference>
<evidence type="ECO:0000313" key="1">
    <source>
        <dbReference type="EMBL" id="KAJ1187416.1"/>
    </source>
</evidence>
<protein>
    <submittedName>
        <fullName evidence="1">Uncharacterized protein</fullName>
    </submittedName>
</protein>